<accession>A0A3N6LU68</accession>
<name>A0A3N6LU68_NATCH</name>
<reference evidence="3 4" key="1">
    <citation type="submission" date="2018-10" db="EMBL/GenBank/DDBJ databases">
        <title>Natrarchaeobius chitinivorans gen. nov., sp. nov., and Natrarchaeobius haloalkaliphilus sp. nov., alkaliphilic, chitin-utilizing haloarchaea from hypersaline alkaline lakes.</title>
        <authorList>
            <person name="Sorokin D.Y."/>
            <person name="Elcheninov A.G."/>
            <person name="Kostrikina N.A."/>
            <person name="Bale N.J."/>
            <person name="Sinninghe Damste J.S."/>
            <person name="Khijniak T.V."/>
            <person name="Kublanov I.V."/>
            <person name="Toshchakov S.V."/>
        </authorList>
    </citation>
    <scope>NUCLEOTIDE SEQUENCE [LARGE SCALE GENOMIC DNA]</scope>
    <source>
        <strain evidence="3 4">AArcht7</strain>
    </source>
</reference>
<feature type="region of interest" description="Disordered" evidence="1">
    <location>
        <begin position="148"/>
        <end position="167"/>
    </location>
</feature>
<feature type="compositionally biased region" description="Basic and acidic residues" evidence="1">
    <location>
        <begin position="38"/>
        <end position="47"/>
    </location>
</feature>
<dbReference type="Gene3D" id="1.10.10.10">
    <property type="entry name" value="Winged helix-like DNA-binding domain superfamily/Winged helix DNA-binding domain"/>
    <property type="match status" value="1"/>
</dbReference>
<dbReference type="SUPFAM" id="SSF46785">
    <property type="entry name" value="Winged helix' DNA-binding domain"/>
    <property type="match status" value="1"/>
</dbReference>
<dbReference type="EMBL" id="REFZ01000069">
    <property type="protein sequence ID" value="RQG93763.1"/>
    <property type="molecule type" value="Genomic_DNA"/>
</dbReference>
<evidence type="ECO:0000313" key="4">
    <source>
        <dbReference type="Proteomes" id="UP000281431"/>
    </source>
</evidence>
<feature type="region of interest" description="Disordered" evidence="1">
    <location>
        <begin position="1"/>
        <end position="82"/>
    </location>
</feature>
<evidence type="ECO:0000313" key="3">
    <source>
        <dbReference type="EMBL" id="RQG93763.1"/>
    </source>
</evidence>
<dbReference type="InterPro" id="IPR005149">
    <property type="entry name" value="Tscrpt_reg_PadR_N"/>
</dbReference>
<proteinExistence type="predicted"/>
<feature type="domain" description="Transcription regulator PadR N-terminal" evidence="2">
    <location>
        <begin position="104"/>
        <end position="167"/>
    </location>
</feature>
<feature type="non-terminal residue" evidence="3">
    <location>
        <position position="167"/>
    </location>
</feature>
<evidence type="ECO:0000256" key="1">
    <source>
        <dbReference type="SAM" id="MobiDB-lite"/>
    </source>
</evidence>
<sequence length="167" mass="18491">MNNKHKGGKRDYPKESRTAGHPSGRDDTRGAGSQNTPPREDAADATRIRSGCGPRQLHSTDTNPESSVATATDAEQSVLLTDGGVDEEIRAVASDLTKFQLRCLATLARQDRHGIGIREVVEEYYGEEQTHGRLYPNLDQLVEKGVVEKSERDRRTNNYALTETGRR</sequence>
<dbReference type="Proteomes" id="UP000281431">
    <property type="component" value="Unassembled WGS sequence"/>
</dbReference>
<dbReference type="InterPro" id="IPR036388">
    <property type="entry name" value="WH-like_DNA-bd_sf"/>
</dbReference>
<feature type="compositionally biased region" description="Polar residues" evidence="1">
    <location>
        <begin position="57"/>
        <end position="79"/>
    </location>
</feature>
<evidence type="ECO:0000259" key="2">
    <source>
        <dbReference type="Pfam" id="PF03551"/>
    </source>
</evidence>
<protein>
    <recommendedName>
        <fullName evidence="2">Transcription regulator PadR N-terminal domain-containing protein</fullName>
    </recommendedName>
</protein>
<dbReference type="InterPro" id="IPR036390">
    <property type="entry name" value="WH_DNA-bd_sf"/>
</dbReference>
<dbReference type="Pfam" id="PF03551">
    <property type="entry name" value="PadR"/>
    <property type="match status" value="1"/>
</dbReference>
<feature type="compositionally biased region" description="Basic and acidic residues" evidence="1">
    <location>
        <begin position="9"/>
        <end position="29"/>
    </location>
</feature>
<dbReference type="AlphaFoldDB" id="A0A3N6LU68"/>
<organism evidence="3 4">
    <name type="scientific">Natrarchaeobius chitinivorans</name>
    <dbReference type="NCBI Taxonomy" id="1679083"/>
    <lineage>
        <taxon>Archaea</taxon>
        <taxon>Methanobacteriati</taxon>
        <taxon>Methanobacteriota</taxon>
        <taxon>Stenosarchaea group</taxon>
        <taxon>Halobacteria</taxon>
        <taxon>Halobacteriales</taxon>
        <taxon>Natrialbaceae</taxon>
        <taxon>Natrarchaeobius</taxon>
    </lineage>
</organism>
<gene>
    <name evidence="3" type="ORF">EA472_22435</name>
</gene>
<keyword evidence="4" id="KW-1185">Reference proteome</keyword>
<comment type="caution">
    <text evidence="3">The sequence shown here is derived from an EMBL/GenBank/DDBJ whole genome shotgun (WGS) entry which is preliminary data.</text>
</comment>